<evidence type="ECO:0000256" key="6">
    <source>
        <dbReference type="ARBA" id="ARBA00022763"/>
    </source>
</evidence>
<dbReference type="Pfam" id="PF00400">
    <property type="entry name" value="WD40"/>
    <property type="match status" value="1"/>
</dbReference>
<dbReference type="GO" id="GO:0009411">
    <property type="term" value="P:response to UV"/>
    <property type="evidence" value="ECO:0007669"/>
    <property type="project" value="TreeGrafter"/>
</dbReference>
<dbReference type="GO" id="GO:0080008">
    <property type="term" value="C:Cul4-RING E3 ubiquitin ligase complex"/>
    <property type="evidence" value="ECO:0007669"/>
    <property type="project" value="InterPro"/>
</dbReference>
<dbReference type="KEGG" id="bgt:106057429"/>
<dbReference type="GO" id="GO:0003684">
    <property type="term" value="F:damaged DNA binding"/>
    <property type="evidence" value="ECO:0007669"/>
    <property type="project" value="InterPro"/>
</dbReference>
<dbReference type="PANTHER" id="PTHR15169:SF0">
    <property type="entry name" value="DNA DAMAGE-BINDING PROTEIN 2"/>
    <property type="match status" value="1"/>
</dbReference>
<dbReference type="SMART" id="SM00320">
    <property type="entry name" value="WD40"/>
    <property type="match status" value="5"/>
</dbReference>
<dbReference type="RefSeq" id="XP_013070059.2">
    <property type="nucleotide sequence ID" value="XM_013214605.2"/>
</dbReference>
<dbReference type="Proteomes" id="UP000076420">
    <property type="component" value="Unassembled WGS sequence"/>
</dbReference>
<feature type="repeat" description="WD" evidence="12">
    <location>
        <begin position="293"/>
        <end position="328"/>
    </location>
</feature>
<gene>
    <name evidence="14" type="primary">106057429</name>
</gene>
<dbReference type="PROSITE" id="PS50082">
    <property type="entry name" value="WD_REPEATS_2"/>
    <property type="match status" value="1"/>
</dbReference>
<keyword evidence="7" id="KW-0833">Ubl conjugation pathway</keyword>
<keyword evidence="5" id="KW-0677">Repeat</keyword>
<protein>
    <recommendedName>
        <fullName evidence="3">DNA damage-binding protein 2</fullName>
    </recommendedName>
    <alternativeName>
        <fullName evidence="11">Damage-specific DNA-binding protein 2</fullName>
    </alternativeName>
</protein>
<name>A0A2C9M4D6_BIOGL</name>
<evidence type="ECO:0000256" key="2">
    <source>
        <dbReference type="ARBA" id="ARBA00005434"/>
    </source>
</evidence>
<evidence type="ECO:0000256" key="13">
    <source>
        <dbReference type="SAM" id="MobiDB-lite"/>
    </source>
</evidence>
<dbReference type="VEuPathDB" id="VectorBase:BGLAX_030837"/>
<comment type="similarity">
    <text evidence="2">Belongs to the WD repeat DDB2/WDR76 family.</text>
</comment>
<evidence type="ECO:0000313" key="14">
    <source>
        <dbReference type="EnsemblMetazoa" id="BGLB038354-PC"/>
    </source>
</evidence>
<dbReference type="OrthoDB" id="9890280at2759"/>
<dbReference type="SUPFAM" id="SSF50978">
    <property type="entry name" value="WD40 repeat-like"/>
    <property type="match status" value="1"/>
</dbReference>
<dbReference type="PANTHER" id="PTHR15169">
    <property type="entry name" value="DAMAGE-SPECIFIC DNA BINDING PROTEIN 2"/>
    <property type="match status" value="1"/>
</dbReference>
<comment type="subcellular location">
    <subcellularLocation>
        <location evidence="1">Nucleus</location>
    </subcellularLocation>
</comment>
<sequence length="544" mass="62443">MKGRKKTPKPNEHNDGPKRSLRKRNITAPIEAKSDSTKKVKKSQKKPIANITVSNLNHAEKTNGETEFESTSTHHKMIGSCTRSWPVLDFENHRSEIVNCTPHLWPLHHDCSKNIFHYITNNSLGRPTYGNKMAIDRKTLSAIEDYDVFSAQQPYHSRITAIEWHPKMDNHFCVGSKHGDLGYYRLKYKDSQSMKIKRIKSFTGIGPGGYISAMKFHPTDDNKFFTASLDGKVSLGDMENDTELGQKVFLNTCSWERWYCSLDAHKTDNLVVAGSNAGHTHLLSRTGDVIWDKRLHSQKVSHLEFSPCEPHLLCSASLDHTVRMWDLRMVNEKKPLSCLHHDKGINSAFFSLTDGTRLLTTDQGDNIRIYRAPFWQLETDIRHPHRFFQHITPIKAYWHPLSDTIMCGRFPDEKNYPDLGDKRAIDFFNPCTGAMVYSLKNVHYNNITSLCKFNNTGNVLLSAMGYNMLLWSTSASQEVSEDHCAKDKKQARETLENQMSKEKIQLTCDKSKDKKISKLQLNIKDKRKSKDNDVDKASKKRKRN</sequence>
<keyword evidence="6" id="KW-0227">DNA damage</keyword>
<dbReference type="Gene3D" id="2.130.10.10">
    <property type="entry name" value="YVTN repeat-like/Quinoprotein amine dehydrogenase"/>
    <property type="match status" value="1"/>
</dbReference>
<dbReference type="GO" id="GO:0005634">
    <property type="term" value="C:nucleus"/>
    <property type="evidence" value="ECO:0007669"/>
    <property type="project" value="UniProtKB-SubCell"/>
</dbReference>
<dbReference type="GO" id="GO:0006281">
    <property type="term" value="P:DNA repair"/>
    <property type="evidence" value="ECO:0007669"/>
    <property type="project" value="UniProtKB-KW"/>
</dbReference>
<keyword evidence="9" id="KW-0234">DNA repair</keyword>
<proteinExistence type="inferred from homology"/>
<evidence type="ECO:0000256" key="11">
    <source>
        <dbReference type="ARBA" id="ARBA00031670"/>
    </source>
</evidence>
<evidence type="ECO:0000313" key="15">
    <source>
        <dbReference type="Proteomes" id="UP000076420"/>
    </source>
</evidence>
<dbReference type="InterPro" id="IPR036322">
    <property type="entry name" value="WD40_repeat_dom_sf"/>
</dbReference>
<dbReference type="PROSITE" id="PS50294">
    <property type="entry name" value="WD_REPEATS_REGION"/>
    <property type="match status" value="1"/>
</dbReference>
<keyword evidence="4 12" id="KW-0853">WD repeat</keyword>
<evidence type="ECO:0000256" key="4">
    <source>
        <dbReference type="ARBA" id="ARBA00022574"/>
    </source>
</evidence>
<keyword evidence="10" id="KW-0539">Nucleus</keyword>
<dbReference type="AlphaFoldDB" id="A0A2C9M4D6"/>
<evidence type="ECO:0000256" key="9">
    <source>
        <dbReference type="ARBA" id="ARBA00023204"/>
    </source>
</evidence>
<dbReference type="EnsemblMetazoa" id="BGLB038354-RC">
    <property type="protein sequence ID" value="BGLB038354-PC"/>
    <property type="gene ID" value="BGLB038354"/>
</dbReference>
<dbReference type="VEuPathDB" id="VectorBase:BGLB038354"/>
<feature type="compositionally biased region" description="Basic and acidic residues" evidence="13">
    <location>
        <begin position="9"/>
        <end position="18"/>
    </location>
</feature>
<dbReference type="EnsemblMetazoa" id="BGLB038354-RB">
    <property type="protein sequence ID" value="BGLB038354-PB"/>
    <property type="gene ID" value="BGLB038354"/>
</dbReference>
<organism evidence="14 15">
    <name type="scientific">Biomphalaria glabrata</name>
    <name type="common">Bloodfluke planorb</name>
    <name type="synonym">Freshwater snail</name>
    <dbReference type="NCBI Taxonomy" id="6526"/>
    <lineage>
        <taxon>Eukaryota</taxon>
        <taxon>Metazoa</taxon>
        <taxon>Spiralia</taxon>
        <taxon>Lophotrochozoa</taxon>
        <taxon>Mollusca</taxon>
        <taxon>Gastropoda</taxon>
        <taxon>Heterobranchia</taxon>
        <taxon>Euthyneura</taxon>
        <taxon>Panpulmonata</taxon>
        <taxon>Hygrophila</taxon>
        <taxon>Lymnaeoidea</taxon>
        <taxon>Planorbidae</taxon>
        <taxon>Biomphalaria</taxon>
    </lineage>
</organism>
<accession>A0A2C9M4D6</accession>
<dbReference type="InterPro" id="IPR019775">
    <property type="entry name" value="WD40_repeat_CS"/>
</dbReference>
<feature type="compositionally biased region" description="Basic and acidic residues" evidence="13">
    <location>
        <begin position="528"/>
        <end position="537"/>
    </location>
</feature>
<evidence type="ECO:0000256" key="5">
    <source>
        <dbReference type="ARBA" id="ARBA00022737"/>
    </source>
</evidence>
<evidence type="ECO:0000256" key="3">
    <source>
        <dbReference type="ARBA" id="ARBA00014580"/>
    </source>
</evidence>
<dbReference type="InterPro" id="IPR033312">
    <property type="entry name" value="DDB2"/>
</dbReference>
<reference evidence="14" key="1">
    <citation type="submission" date="2020-05" db="UniProtKB">
        <authorList>
            <consortium name="EnsemblMetazoa"/>
        </authorList>
    </citation>
    <scope>IDENTIFICATION</scope>
    <source>
        <strain evidence="14">BB02</strain>
    </source>
</reference>
<evidence type="ECO:0000256" key="8">
    <source>
        <dbReference type="ARBA" id="ARBA00023125"/>
    </source>
</evidence>
<feature type="region of interest" description="Disordered" evidence="13">
    <location>
        <begin position="1"/>
        <end position="46"/>
    </location>
</feature>
<evidence type="ECO:0000256" key="10">
    <source>
        <dbReference type="ARBA" id="ARBA00023242"/>
    </source>
</evidence>
<evidence type="ECO:0000256" key="1">
    <source>
        <dbReference type="ARBA" id="ARBA00004123"/>
    </source>
</evidence>
<dbReference type="PROSITE" id="PS00678">
    <property type="entry name" value="WD_REPEATS_1"/>
    <property type="match status" value="1"/>
</dbReference>
<keyword evidence="8" id="KW-0238">DNA-binding</keyword>
<dbReference type="InterPro" id="IPR001680">
    <property type="entry name" value="WD40_rpt"/>
</dbReference>
<dbReference type="InterPro" id="IPR015943">
    <property type="entry name" value="WD40/YVTN_repeat-like_dom_sf"/>
</dbReference>
<evidence type="ECO:0000256" key="12">
    <source>
        <dbReference type="PROSITE-ProRule" id="PRU00221"/>
    </source>
</evidence>
<evidence type="ECO:0000256" key="7">
    <source>
        <dbReference type="ARBA" id="ARBA00022786"/>
    </source>
</evidence>
<dbReference type="EnsemblMetazoa" id="BGLB038354-RA">
    <property type="protein sequence ID" value="BGLB038354-PA"/>
    <property type="gene ID" value="BGLB038354"/>
</dbReference>
<dbReference type="STRING" id="6526.A0A2C9M4D6"/>
<feature type="region of interest" description="Disordered" evidence="13">
    <location>
        <begin position="519"/>
        <end position="544"/>
    </location>
</feature>